<reference evidence="1 2" key="2">
    <citation type="journal article" date="2013" name="Genome Biol. Evol.">
        <title>Genome sequencing of Giardia lamblia genotypes A2 and B isolates (DH and GS) and comparative analysis with the genomes of genotypes A1 and E (WB and Pig).</title>
        <authorList>
            <person name="Adam R.D."/>
            <person name="Dahlstrom E.W."/>
            <person name="Martens C.A."/>
            <person name="Bruno D.P."/>
            <person name="Barbian K.D."/>
            <person name="Ricklefs S.M."/>
            <person name="Hernandez M.M."/>
            <person name="Narla N.P."/>
            <person name="Patel R.B."/>
            <person name="Porcella S.F."/>
            <person name="Nash T.E."/>
        </authorList>
    </citation>
    <scope>NUCLEOTIDE SEQUENCE [LARGE SCALE GENOMIC DNA]</scope>
    <source>
        <strain evidence="1 2">DH</strain>
    </source>
</reference>
<protein>
    <submittedName>
        <fullName evidence="1">Serine/threonine protein kinase</fullName>
    </submittedName>
</protein>
<feature type="non-terminal residue" evidence="1">
    <location>
        <position position="1"/>
    </location>
</feature>
<evidence type="ECO:0000313" key="2">
    <source>
        <dbReference type="Proteomes" id="UP000018320"/>
    </source>
</evidence>
<comment type="caution">
    <text evidence="1">The sequence shown here is derived from an EMBL/GenBank/DDBJ whole genome shotgun (WGS) entry which is preliminary data.</text>
</comment>
<dbReference type="Proteomes" id="UP000018320">
    <property type="component" value="Unassembled WGS sequence"/>
</dbReference>
<organism evidence="1 2">
    <name type="scientific">Giardia intestinalis</name>
    <name type="common">Giardia lamblia</name>
    <dbReference type="NCBI Taxonomy" id="5741"/>
    <lineage>
        <taxon>Eukaryota</taxon>
        <taxon>Metamonada</taxon>
        <taxon>Diplomonadida</taxon>
        <taxon>Hexamitidae</taxon>
        <taxon>Giardiinae</taxon>
        <taxon>Giardia</taxon>
    </lineage>
</organism>
<name>V6TD78_GIAIN</name>
<dbReference type="VEuPathDB" id="GiardiaDB:DHA2_150742"/>
<gene>
    <name evidence="1" type="ORF">DHA2_150742</name>
</gene>
<keyword evidence="1" id="KW-0723">Serine/threonine-protein kinase</keyword>
<proteinExistence type="predicted"/>
<keyword evidence="1" id="KW-0418">Kinase</keyword>
<sequence>VERIVSKTVDYQNKTRMHAASSGSATVALSVPPFTARELHEGVDEVLAKDPTSTLYSLEAIWTSL</sequence>
<evidence type="ECO:0000313" key="1">
    <source>
        <dbReference type="EMBL" id="ESU34760.1"/>
    </source>
</evidence>
<keyword evidence="1" id="KW-0808">Transferase</keyword>
<reference evidence="2" key="1">
    <citation type="submission" date="2012-02" db="EMBL/GenBank/DDBJ databases">
        <title>Genome sequencing of Giardia lamblia Genotypes A2 and B isolates (DH and GS) and comparative analysis with the genomes of Genotypes A1 and E (WB and Pig).</title>
        <authorList>
            <person name="Adam R."/>
            <person name="Dahlstrom E."/>
            <person name="Martens C."/>
            <person name="Bruno D."/>
            <person name="Barbian K."/>
            <person name="Porcella S.F."/>
            <person name="Nash T."/>
        </authorList>
    </citation>
    <scope>NUCLEOTIDE SEQUENCE</scope>
    <source>
        <strain evidence="2">DH</strain>
    </source>
</reference>
<dbReference type="EMBL" id="AHGT01000157">
    <property type="protein sequence ID" value="ESU34760.1"/>
    <property type="molecule type" value="Genomic_DNA"/>
</dbReference>
<accession>V6TD78</accession>
<dbReference type="AlphaFoldDB" id="V6TD78"/>
<dbReference type="GO" id="GO:0004674">
    <property type="term" value="F:protein serine/threonine kinase activity"/>
    <property type="evidence" value="ECO:0007669"/>
    <property type="project" value="UniProtKB-KW"/>
</dbReference>
<dbReference type="VEuPathDB" id="GiardiaDB:GL50803_00102542"/>